<dbReference type="GO" id="GO:0000166">
    <property type="term" value="F:nucleotide binding"/>
    <property type="evidence" value="ECO:0007669"/>
    <property type="project" value="UniProtKB-KW"/>
</dbReference>
<dbReference type="InterPro" id="IPR050124">
    <property type="entry name" value="tRNA_CCA-adding_enzyme"/>
</dbReference>
<dbReference type="EMBL" id="VIGC01000035">
    <property type="protein sequence ID" value="TQE93675.1"/>
    <property type="molecule type" value="Genomic_DNA"/>
</dbReference>
<gene>
    <name evidence="13" type="ORF">FKZ61_20350</name>
</gene>
<dbReference type="InterPro" id="IPR043519">
    <property type="entry name" value="NT_sf"/>
</dbReference>
<keyword evidence="8" id="KW-0547">Nucleotide-binding</keyword>
<dbReference type="InterPro" id="IPR006674">
    <property type="entry name" value="HD_domain"/>
</dbReference>
<evidence type="ECO:0000256" key="10">
    <source>
        <dbReference type="ARBA" id="ARBA00022884"/>
    </source>
</evidence>
<evidence type="ECO:0000313" key="13">
    <source>
        <dbReference type="EMBL" id="TQE93675.1"/>
    </source>
</evidence>
<evidence type="ECO:0000256" key="5">
    <source>
        <dbReference type="ARBA" id="ARBA00022694"/>
    </source>
</evidence>
<dbReference type="InterPro" id="IPR032828">
    <property type="entry name" value="PolyA_RNA-bd"/>
</dbReference>
<dbReference type="InterPro" id="IPR003607">
    <property type="entry name" value="HD/PDEase_dom"/>
</dbReference>
<proteinExistence type="inferred from homology"/>
<dbReference type="GO" id="GO:0016779">
    <property type="term" value="F:nucleotidyltransferase activity"/>
    <property type="evidence" value="ECO:0007669"/>
    <property type="project" value="UniProtKB-KW"/>
</dbReference>
<comment type="cofactor">
    <cofactor evidence="1">
        <name>Mg(2+)</name>
        <dbReference type="ChEBI" id="CHEBI:18420"/>
    </cofactor>
</comment>
<keyword evidence="3" id="KW-0820">tRNA-binding</keyword>
<dbReference type="GO" id="GO:0000049">
    <property type="term" value="F:tRNA binding"/>
    <property type="evidence" value="ECO:0007669"/>
    <property type="project" value="UniProtKB-KW"/>
</dbReference>
<evidence type="ECO:0000313" key="14">
    <source>
        <dbReference type="Proteomes" id="UP000317371"/>
    </source>
</evidence>
<keyword evidence="5" id="KW-0819">tRNA processing</keyword>
<dbReference type="OrthoDB" id="9805698at2"/>
<evidence type="ECO:0000256" key="2">
    <source>
        <dbReference type="ARBA" id="ARBA00007265"/>
    </source>
</evidence>
<dbReference type="SUPFAM" id="SSF81301">
    <property type="entry name" value="Nucleotidyltransferase"/>
    <property type="match status" value="1"/>
</dbReference>
<dbReference type="SMART" id="SM00471">
    <property type="entry name" value="HDc"/>
    <property type="match status" value="1"/>
</dbReference>
<comment type="similarity">
    <text evidence="2 11">Belongs to the tRNA nucleotidyltransferase/poly(A) polymerase family.</text>
</comment>
<dbReference type="PANTHER" id="PTHR47545">
    <property type="entry name" value="MULTIFUNCTIONAL CCA PROTEIN"/>
    <property type="match status" value="1"/>
</dbReference>
<dbReference type="GO" id="GO:0046872">
    <property type="term" value="F:metal ion binding"/>
    <property type="evidence" value="ECO:0007669"/>
    <property type="project" value="UniProtKB-KW"/>
</dbReference>
<evidence type="ECO:0000256" key="6">
    <source>
        <dbReference type="ARBA" id="ARBA00022695"/>
    </source>
</evidence>
<feature type="domain" description="HD/PDEase" evidence="12">
    <location>
        <begin position="248"/>
        <end position="451"/>
    </location>
</feature>
<keyword evidence="4 11" id="KW-0808">Transferase</keyword>
<keyword evidence="9" id="KW-0460">Magnesium</keyword>
<evidence type="ECO:0000256" key="4">
    <source>
        <dbReference type="ARBA" id="ARBA00022679"/>
    </source>
</evidence>
<name>A0A540VAC4_9CHLR</name>
<evidence type="ECO:0000256" key="7">
    <source>
        <dbReference type="ARBA" id="ARBA00022723"/>
    </source>
</evidence>
<keyword evidence="10 11" id="KW-0694">RNA-binding</keyword>
<evidence type="ECO:0000256" key="8">
    <source>
        <dbReference type="ARBA" id="ARBA00022741"/>
    </source>
</evidence>
<dbReference type="AlphaFoldDB" id="A0A540VAC4"/>
<protein>
    <submittedName>
        <fullName evidence="13">HD domain-containing protein</fullName>
    </submittedName>
</protein>
<dbReference type="InterPro" id="IPR002646">
    <property type="entry name" value="PolA_pol_head_dom"/>
</dbReference>
<keyword evidence="6" id="KW-0548">Nucleotidyltransferase</keyword>
<dbReference type="SUPFAM" id="SSF81891">
    <property type="entry name" value="Poly A polymerase C-terminal region-like"/>
    <property type="match status" value="1"/>
</dbReference>
<dbReference type="Pfam" id="PF01743">
    <property type="entry name" value="PolyA_pol"/>
    <property type="match status" value="1"/>
</dbReference>
<keyword evidence="14" id="KW-1185">Reference proteome</keyword>
<evidence type="ECO:0000256" key="1">
    <source>
        <dbReference type="ARBA" id="ARBA00001946"/>
    </source>
</evidence>
<comment type="caution">
    <text evidence="13">The sequence shown here is derived from an EMBL/GenBank/DDBJ whole genome shotgun (WGS) entry which is preliminary data.</text>
</comment>
<dbReference type="Gene3D" id="1.10.3090.10">
    <property type="entry name" value="cca-adding enzyme, domain 2"/>
    <property type="match status" value="1"/>
</dbReference>
<keyword evidence="7" id="KW-0479">Metal-binding</keyword>
<dbReference type="Proteomes" id="UP000317371">
    <property type="component" value="Unassembled WGS sequence"/>
</dbReference>
<accession>A0A540VAC4</accession>
<dbReference type="PANTHER" id="PTHR47545:SF2">
    <property type="entry name" value="CC-ADDING TRNA NUCLEOTIDYLTRANSFERASE"/>
    <property type="match status" value="1"/>
</dbReference>
<dbReference type="Pfam" id="PF01966">
    <property type="entry name" value="HD"/>
    <property type="match status" value="1"/>
</dbReference>
<evidence type="ECO:0000259" key="12">
    <source>
        <dbReference type="SMART" id="SM00471"/>
    </source>
</evidence>
<evidence type="ECO:0000256" key="11">
    <source>
        <dbReference type="RuleBase" id="RU003953"/>
    </source>
</evidence>
<dbReference type="Gene3D" id="3.30.460.10">
    <property type="entry name" value="Beta Polymerase, domain 2"/>
    <property type="match status" value="1"/>
</dbReference>
<dbReference type="InParanoid" id="A0A540VAC4"/>
<sequence length="531" mass="60015">MKPPMEWHPRHPAFQALLAALLREVQPVYVVGGVVRDLLLQRHDHLKDLDLVLDQPVLPLARRVADRLGWAFYPLDEARDVARLVFTAAQGEPLICDIARMRGEHIEEDLRSRDFTINAMALAITQPASGGMQMELLDPCGGQADLRRGILRRVSPYCLAEDAVRLVRAVRFMAQFAFTLDLETRVQIQRLAGTVRLASPERIRDELWKAFTFDRPATTVADLASLGLLRHVLPEVAATQGVEQSYPHYQDVYAHTLATLTHMAHLRAWIAGTAELPAGGAWPLLVETLAPWRFHLRQHFAHHPSTGRSRRDWLIWYALFHDVGKPATRTVEELPAAAPDDATPNPRSRSRRYRFLGHDKVSASMVEERLTWLRFSRPEITLAQKVVAHHMRPHLLHASFARRPISRRARYRFFRDTGNRLGEGEVGVDILMLALADYLATYAQDPPPDWDAYLRHVAELLDFAFGEDGLAALMQRPLVDGHTLMLHLNLPAGPQIGRLLEKIQEARAAGEVSTPEEALRFAEQCLHHKGA</sequence>
<organism evidence="13 14">
    <name type="scientific">Litorilinea aerophila</name>
    <dbReference type="NCBI Taxonomy" id="1204385"/>
    <lineage>
        <taxon>Bacteria</taxon>
        <taxon>Bacillati</taxon>
        <taxon>Chloroflexota</taxon>
        <taxon>Caldilineae</taxon>
        <taxon>Caldilineales</taxon>
        <taxon>Caldilineaceae</taxon>
        <taxon>Litorilinea</taxon>
    </lineage>
</organism>
<evidence type="ECO:0000256" key="3">
    <source>
        <dbReference type="ARBA" id="ARBA00022555"/>
    </source>
</evidence>
<dbReference type="GO" id="GO:0008033">
    <property type="term" value="P:tRNA processing"/>
    <property type="evidence" value="ECO:0007669"/>
    <property type="project" value="UniProtKB-KW"/>
</dbReference>
<dbReference type="Pfam" id="PF12627">
    <property type="entry name" value="PolyA_pol_RNAbd"/>
    <property type="match status" value="1"/>
</dbReference>
<evidence type="ECO:0000256" key="9">
    <source>
        <dbReference type="ARBA" id="ARBA00022842"/>
    </source>
</evidence>
<reference evidence="13 14" key="1">
    <citation type="submission" date="2019-06" db="EMBL/GenBank/DDBJ databases">
        <title>Genome sequence of Litorilinea aerophila BAA-2444.</title>
        <authorList>
            <person name="Maclea K.S."/>
            <person name="Maurais E.G."/>
            <person name="Iannazzi L.C."/>
        </authorList>
    </citation>
    <scope>NUCLEOTIDE SEQUENCE [LARGE SCALE GENOMIC DNA]</scope>
    <source>
        <strain evidence="13 14">ATCC BAA-2444</strain>
    </source>
</reference>